<dbReference type="OrthoDB" id="1807878at2"/>
<keyword evidence="2" id="KW-1185">Reference proteome</keyword>
<evidence type="ECO:0000313" key="1">
    <source>
        <dbReference type="EMBL" id="TCL76909.1"/>
    </source>
</evidence>
<name>A0A4R1SBV5_HYDET</name>
<evidence type="ECO:0000313" key="2">
    <source>
        <dbReference type="Proteomes" id="UP000295008"/>
    </source>
</evidence>
<dbReference type="AlphaFoldDB" id="A0A4R1SBV5"/>
<organism evidence="1 2">
    <name type="scientific">Hydrogenispora ethanolica</name>
    <dbReference type="NCBI Taxonomy" id="1082276"/>
    <lineage>
        <taxon>Bacteria</taxon>
        <taxon>Bacillati</taxon>
        <taxon>Bacillota</taxon>
        <taxon>Hydrogenispora</taxon>
    </lineage>
</organism>
<reference evidence="1 2" key="1">
    <citation type="submission" date="2019-03" db="EMBL/GenBank/DDBJ databases">
        <title>Genomic Encyclopedia of Type Strains, Phase IV (KMG-IV): sequencing the most valuable type-strain genomes for metagenomic binning, comparative biology and taxonomic classification.</title>
        <authorList>
            <person name="Goeker M."/>
        </authorList>
    </citation>
    <scope>NUCLEOTIDE SEQUENCE [LARGE SCALE GENOMIC DNA]</scope>
    <source>
        <strain evidence="1 2">LX-B</strain>
    </source>
</reference>
<accession>A0A4R1SBV5</accession>
<gene>
    <name evidence="1" type="ORF">EDC14_1001194</name>
</gene>
<protein>
    <submittedName>
        <fullName evidence="1">Uncharacterized protein</fullName>
    </submittedName>
</protein>
<sequence length="182" mass="21267">MNRWGSKFQSGGPRYGGFGFPFFFDKKRLQALVLDEVIELHQRAVQGDKQAVKEAYSLVTQIRRPELPNHLVEAYYGSVMTLMGRDAIDPMERLDYVRQGLKSLDKAAQNEPDNVEIRILRGYVCCRLPEAFFHRTAMGVADFKYLIDRYQREPHIFSAKFYEQLLRDLASAERTLERNRKE</sequence>
<dbReference type="RefSeq" id="WP_132012300.1">
    <property type="nucleotide sequence ID" value="NZ_SLUN01000001.1"/>
</dbReference>
<proteinExistence type="predicted"/>
<dbReference type="Proteomes" id="UP000295008">
    <property type="component" value="Unassembled WGS sequence"/>
</dbReference>
<comment type="caution">
    <text evidence="1">The sequence shown here is derived from an EMBL/GenBank/DDBJ whole genome shotgun (WGS) entry which is preliminary data.</text>
</comment>
<dbReference type="EMBL" id="SLUN01000001">
    <property type="protein sequence ID" value="TCL76909.1"/>
    <property type="molecule type" value="Genomic_DNA"/>
</dbReference>